<dbReference type="Proteomes" id="UP000005089">
    <property type="component" value="Unassembled WGS sequence"/>
</dbReference>
<dbReference type="RefSeq" id="WP_005880797.1">
    <property type="nucleotide sequence ID" value="NZ_CP019430.1"/>
</dbReference>
<dbReference type="HOGENOM" id="CLU_074557_0_0_4"/>
<evidence type="ECO:0000259" key="6">
    <source>
        <dbReference type="Pfam" id="PF13515"/>
    </source>
</evidence>
<keyword evidence="8" id="KW-1185">Reference proteome</keyword>
<evidence type="ECO:0000256" key="2">
    <source>
        <dbReference type="ARBA" id="ARBA00022692"/>
    </source>
</evidence>
<dbReference type="AlphaFoldDB" id="C3X9V2"/>
<protein>
    <recommendedName>
        <fullName evidence="6">Integral membrane bound transporter domain-containing protein</fullName>
    </recommendedName>
</protein>
<dbReference type="EMBL" id="GG658170">
    <property type="protein sequence ID" value="EEO29978.1"/>
    <property type="molecule type" value="Genomic_DNA"/>
</dbReference>
<feature type="transmembrane region" description="Helical" evidence="5">
    <location>
        <begin position="299"/>
        <end position="316"/>
    </location>
</feature>
<dbReference type="GO" id="GO:0016020">
    <property type="term" value="C:membrane"/>
    <property type="evidence" value="ECO:0007669"/>
    <property type="project" value="UniProtKB-SubCell"/>
</dbReference>
<dbReference type="STRING" id="847.BRW83_1141"/>
<name>C3X9V2_OXAFO</name>
<feature type="transmembrane region" description="Helical" evidence="5">
    <location>
        <begin position="12"/>
        <end position="35"/>
    </location>
</feature>
<organism evidence="7 8">
    <name type="scientific">Oxalobacter formigenes OXCC13</name>
    <dbReference type="NCBI Taxonomy" id="556269"/>
    <lineage>
        <taxon>Bacteria</taxon>
        <taxon>Pseudomonadati</taxon>
        <taxon>Pseudomonadota</taxon>
        <taxon>Betaproteobacteria</taxon>
        <taxon>Burkholderiales</taxon>
        <taxon>Oxalobacteraceae</taxon>
        <taxon>Oxalobacter</taxon>
    </lineage>
</organism>
<evidence type="ECO:0000256" key="3">
    <source>
        <dbReference type="ARBA" id="ARBA00022989"/>
    </source>
</evidence>
<reference evidence="7 8" key="1">
    <citation type="submission" date="2009-02" db="EMBL/GenBank/DDBJ databases">
        <title>The Genome Sequence of Oxalobacter formigenes OXCC13.</title>
        <authorList>
            <consortium name="The Broad Institute Genome Sequencing Platform"/>
            <person name="Ward D."/>
            <person name="Young S.K."/>
            <person name="Kodira C.D."/>
            <person name="Zeng Q."/>
            <person name="Koehrsen M."/>
            <person name="Alvarado L."/>
            <person name="Berlin A."/>
            <person name="Borenstein D."/>
            <person name="Chen Z."/>
            <person name="Engels R."/>
            <person name="Freedman E."/>
            <person name="Gellesch M."/>
            <person name="Goldberg J."/>
            <person name="Griggs A."/>
            <person name="Gujja S."/>
            <person name="Heiman D."/>
            <person name="Hepburn T."/>
            <person name="Howarth C."/>
            <person name="Jen D."/>
            <person name="Larson L."/>
            <person name="Lewis B."/>
            <person name="Mehta T."/>
            <person name="Park D."/>
            <person name="Pearson M."/>
            <person name="Roberts A."/>
            <person name="Saif S."/>
            <person name="Shea T."/>
            <person name="Shenoy N."/>
            <person name="Sisk P."/>
            <person name="Stolte C."/>
            <person name="Sykes S."/>
            <person name="Walk T."/>
            <person name="White J."/>
            <person name="Yandava C."/>
            <person name="Allison M.J."/>
            <person name="Lander E."/>
            <person name="Nusbaum C."/>
            <person name="Galagan J."/>
            <person name="Birren B."/>
        </authorList>
    </citation>
    <scope>NUCLEOTIDE SEQUENCE [LARGE SCALE GENOMIC DNA]</scope>
    <source>
        <strain evidence="7 8">OXCC13</strain>
    </source>
</reference>
<evidence type="ECO:0000313" key="8">
    <source>
        <dbReference type="Proteomes" id="UP000005089"/>
    </source>
</evidence>
<evidence type="ECO:0000256" key="1">
    <source>
        <dbReference type="ARBA" id="ARBA00004141"/>
    </source>
</evidence>
<evidence type="ECO:0000256" key="4">
    <source>
        <dbReference type="ARBA" id="ARBA00023136"/>
    </source>
</evidence>
<feature type="transmembrane region" description="Helical" evidence="5">
    <location>
        <begin position="267"/>
        <end position="287"/>
    </location>
</feature>
<sequence>MLNYFDVKDGLIFMGSVAFTTLAGYWLFGVNSLMWTSFSSMFTYSLYDARPDRSNHLYVFFLMMIIMINNYIGYWLQLSWLFYVYLFAISCFFDITYGKDPVLDRAVRYIIMLSTIGTTLTSVSYELPVGYLIGTLTVLGVLFVLHLKNYDFTAFRNGLFSKELYTSKKHAVPRAFIYSTGMFLSLLIPEFLELGRIYWAPLTFVMVLNPKAEHVFKNTISRFAGSFLSVILLMIMLATGYNASVVILISFFVISFFLPTFLDKNPVLRSFGVTFFVLAMTEISHYWNDPVYSPLFERLYETLIGGLLAIITSIILKQVRAIQ</sequence>
<gene>
    <name evidence="7" type="ORF">OFBG_01006</name>
</gene>
<dbReference type="GeneID" id="77135028"/>
<proteinExistence type="predicted"/>
<feature type="transmembrane region" description="Helical" evidence="5">
    <location>
        <begin position="80"/>
        <end position="97"/>
    </location>
</feature>
<feature type="domain" description="Integral membrane bound transporter" evidence="6">
    <location>
        <begin position="185"/>
        <end position="311"/>
    </location>
</feature>
<dbReference type="eggNOG" id="ENOG5032950">
    <property type="taxonomic scope" value="Bacteria"/>
</dbReference>
<feature type="transmembrane region" description="Helical" evidence="5">
    <location>
        <begin position="243"/>
        <end position="262"/>
    </location>
</feature>
<accession>C3X9V2</accession>
<dbReference type="InterPro" id="IPR049453">
    <property type="entry name" value="Memb_transporter_dom"/>
</dbReference>
<feature type="transmembrane region" description="Helical" evidence="5">
    <location>
        <begin position="56"/>
        <end position="74"/>
    </location>
</feature>
<comment type="subcellular location">
    <subcellularLocation>
        <location evidence="1">Membrane</location>
        <topology evidence="1">Multi-pass membrane protein</topology>
    </subcellularLocation>
</comment>
<keyword evidence="2 5" id="KW-0812">Transmembrane</keyword>
<feature type="transmembrane region" description="Helical" evidence="5">
    <location>
        <begin position="131"/>
        <end position="150"/>
    </location>
</feature>
<keyword evidence="3 5" id="KW-1133">Transmembrane helix</keyword>
<keyword evidence="4 5" id="KW-0472">Membrane</keyword>
<evidence type="ECO:0000313" key="7">
    <source>
        <dbReference type="EMBL" id="EEO29978.1"/>
    </source>
</evidence>
<evidence type="ECO:0000256" key="5">
    <source>
        <dbReference type="SAM" id="Phobius"/>
    </source>
</evidence>
<feature type="transmembrane region" description="Helical" evidence="5">
    <location>
        <begin position="171"/>
        <end position="188"/>
    </location>
</feature>
<dbReference type="Pfam" id="PF13515">
    <property type="entry name" value="FUSC_2"/>
    <property type="match status" value="1"/>
</dbReference>